<keyword evidence="1" id="KW-1133">Transmembrane helix</keyword>
<accession>A0A3B1B708</accession>
<organism evidence="2">
    <name type="scientific">hydrothermal vent metagenome</name>
    <dbReference type="NCBI Taxonomy" id="652676"/>
    <lineage>
        <taxon>unclassified sequences</taxon>
        <taxon>metagenomes</taxon>
        <taxon>ecological metagenomes</taxon>
    </lineage>
</organism>
<sequence>MIEEFMQQILQSNDIYILSSYIAAALVLVIMALSSWRSKKKDENDLRILEKQLNDISEKQN</sequence>
<keyword evidence="1" id="KW-0812">Transmembrane</keyword>
<dbReference type="AlphaFoldDB" id="A0A3B1B708"/>
<keyword evidence="1" id="KW-0472">Membrane</keyword>
<reference evidence="2" key="1">
    <citation type="submission" date="2018-06" db="EMBL/GenBank/DDBJ databases">
        <authorList>
            <person name="Zhirakovskaya E."/>
        </authorList>
    </citation>
    <scope>NUCLEOTIDE SEQUENCE</scope>
</reference>
<feature type="transmembrane region" description="Helical" evidence="1">
    <location>
        <begin position="15"/>
        <end position="33"/>
    </location>
</feature>
<gene>
    <name evidence="2" type="ORF">MNBD_ALPHA03-1807</name>
</gene>
<protein>
    <recommendedName>
        <fullName evidence="3">Heme exporter protein D</fullName>
    </recommendedName>
</protein>
<name>A0A3B1B708_9ZZZZ</name>
<dbReference type="EMBL" id="UOFW01000152">
    <property type="protein sequence ID" value="VAX06070.1"/>
    <property type="molecule type" value="Genomic_DNA"/>
</dbReference>
<evidence type="ECO:0008006" key="3">
    <source>
        <dbReference type="Google" id="ProtNLM"/>
    </source>
</evidence>
<evidence type="ECO:0000256" key="1">
    <source>
        <dbReference type="SAM" id="Phobius"/>
    </source>
</evidence>
<evidence type="ECO:0000313" key="2">
    <source>
        <dbReference type="EMBL" id="VAX06070.1"/>
    </source>
</evidence>
<proteinExistence type="predicted"/>